<gene>
    <name evidence="1" type="ORF">NBR_LOCUS8915</name>
</gene>
<dbReference type="WBParaSite" id="NBR_0000891401-mRNA-1">
    <property type="protein sequence ID" value="NBR_0000891401-mRNA-1"/>
    <property type="gene ID" value="NBR_0000891401"/>
</dbReference>
<accession>A0A0N4Y086</accession>
<organism evidence="3">
    <name type="scientific">Nippostrongylus brasiliensis</name>
    <name type="common">Rat hookworm</name>
    <dbReference type="NCBI Taxonomy" id="27835"/>
    <lineage>
        <taxon>Eukaryota</taxon>
        <taxon>Metazoa</taxon>
        <taxon>Ecdysozoa</taxon>
        <taxon>Nematoda</taxon>
        <taxon>Chromadorea</taxon>
        <taxon>Rhabditida</taxon>
        <taxon>Rhabditina</taxon>
        <taxon>Rhabditomorpha</taxon>
        <taxon>Strongyloidea</taxon>
        <taxon>Heligmosomidae</taxon>
        <taxon>Nippostrongylus</taxon>
    </lineage>
</organism>
<reference evidence="1 2" key="2">
    <citation type="submission" date="2018-11" db="EMBL/GenBank/DDBJ databases">
        <authorList>
            <consortium name="Pathogen Informatics"/>
        </authorList>
    </citation>
    <scope>NUCLEOTIDE SEQUENCE [LARGE SCALE GENOMIC DNA]</scope>
</reference>
<reference evidence="3" key="1">
    <citation type="submission" date="2017-02" db="UniProtKB">
        <authorList>
            <consortium name="WormBaseParasite"/>
        </authorList>
    </citation>
    <scope>IDENTIFICATION</scope>
</reference>
<dbReference type="EMBL" id="UYSL01020067">
    <property type="protein sequence ID" value="VDL72504.1"/>
    <property type="molecule type" value="Genomic_DNA"/>
</dbReference>
<dbReference type="Proteomes" id="UP000271162">
    <property type="component" value="Unassembled WGS sequence"/>
</dbReference>
<evidence type="ECO:0000313" key="3">
    <source>
        <dbReference type="WBParaSite" id="NBR_0000891401-mRNA-1"/>
    </source>
</evidence>
<sequence length="78" mass="8926">MESVFRFERKFRPIRQVEVSEEQRRRAQQEGRGGVATCSSYHYWKIPRDAFSLYATVSRPTPLDLSSGGGSNQQPTTC</sequence>
<name>A0A0N4Y086_NIPBR</name>
<keyword evidence="2" id="KW-1185">Reference proteome</keyword>
<evidence type="ECO:0000313" key="2">
    <source>
        <dbReference type="Proteomes" id="UP000271162"/>
    </source>
</evidence>
<protein>
    <submittedName>
        <fullName evidence="1 3">Uncharacterized protein</fullName>
    </submittedName>
</protein>
<evidence type="ECO:0000313" key="1">
    <source>
        <dbReference type="EMBL" id="VDL72504.1"/>
    </source>
</evidence>
<proteinExistence type="predicted"/>
<dbReference type="AlphaFoldDB" id="A0A0N4Y086"/>